<feature type="compositionally biased region" description="Basic and acidic residues" evidence="1">
    <location>
        <begin position="102"/>
        <end position="111"/>
    </location>
</feature>
<evidence type="ECO:0000313" key="4">
    <source>
        <dbReference type="Proteomes" id="UP000030669"/>
    </source>
</evidence>
<dbReference type="OMA" id="LIFTYVE"/>
<gene>
    <name evidence="3" type="ORF">GLOTRDRAFT_138452</name>
</gene>
<keyword evidence="2" id="KW-0472">Membrane</keyword>
<feature type="compositionally biased region" description="Pro residues" evidence="1">
    <location>
        <begin position="125"/>
        <end position="135"/>
    </location>
</feature>
<organism evidence="3 4">
    <name type="scientific">Gloeophyllum trabeum (strain ATCC 11539 / FP-39264 / Madison 617)</name>
    <name type="common">Brown rot fungus</name>
    <dbReference type="NCBI Taxonomy" id="670483"/>
    <lineage>
        <taxon>Eukaryota</taxon>
        <taxon>Fungi</taxon>
        <taxon>Dikarya</taxon>
        <taxon>Basidiomycota</taxon>
        <taxon>Agaricomycotina</taxon>
        <taxon>Agaricomycetes</taxon>
        <taxon>Gloeophyllales</taxon>
        <taxon>Gloeophyllaceae</taxon>
        <taxon>Gloeophyllum</taxon>
    </lineage>
</organism>
<reference evidence="3 4" key="1">
    <citation type="journal article" date="2012" name="Science">
        <title>The Paleozoic origin of enzymatic lignin decomposition reconstructed from 31 fungal genomes.</title>
        <authorList>
            <person name="Floudas D."/>
            <person name="Binder M."/>
            <person name="Riley R."/>
            <person name="Barry K."/>
            <person name="Blanchette R.A."/>
            <person name="Henrissat B."/>
            <person name="Martinez A.T."/>
            <person name="Otillar R."/>
            <person name="Spatafora J.W."/>
            <person name="Yadav J.S."/>
            <person name="Aerts A."/>
            <person name="Benoit I."/>
            <person name="Boyd A."/>
            <person name="Carlson A."/>
            <person name="Copeland A."/>
            <person name="Coutinho P.M."/>
            <person name="de Vries R.P."/>
            <person name="Ferreira P."/>
            <person name="Findley K."/>
            <person name="Foster B."/>
            <person name="Gaskell J."/>
            <person name="Glotzer D."/>
            <person name="Gorecki P."/>
            <person name="Heitman J."/>
            <person name="Hesse C."/>
            <person name="Hori C."/>
            <person name="Igarashi K."/>
            <person name="Jurgens J.A."/>
            <person name="Kallen N."/>
            <person name="Kersten P."/>
            <person name="Kohler A."/>
            <person name="Kuees U."/>
            <person name="Kumar T.K.A."/>
            <person name="Kuo A."/>
            <person name="LaButti K."/>
            <person name="Larrondo L.F."/>
            <person name="Lindquist E."/>
            <person name="Ling A."/>
            <person name="Lombard V."/>
            <person name="Lucas S."/>
            <person name="Lundell T."/>
            <person name="Martin R."/>
            <person name="McLaughlin D.J."/>
            <person name="Morgenstern I."/>
            <person name="Morin E."/>
            <person name="Murat C."/>
            <person name="Nagy L.G."/>
            <person name="Nolan M."/>
            <person name="Ohm R.A."/>
            <person name="Patyshakuliyeva A."/>
            <person name="Rokas A."/>
            <person name="Ruiz-Duenas F.J."/>
            <person name="Sabat G."/>
            <person name="Salamov A."/>
            <person name="Samejima M."/>
            <person name="Schmutz J."/>
            <person name="Slot J.C."/>
            <person name="St John F."/>
            <person name="Stenlid J."/>
            <person name="Sun H."/>
            <person name="Sun S."/>
            <person name="Syed K."/>
            <person name="Tsang A."/>
            <person name="Wiebenga A."/>
            <person name="Young D."/>
            <person name="Pisabarro A."/>
            <person name="Eastwood D.C."/>
            <person name="Martin F."/>
            <person name="Cullen D."/>
            <person name="Grigoriev I.V."/>
            <person name="Hibbett D.S."/>
        </authorList>
    </citation>
    <scope>NUCLEOTIDE SEQUENCE [LARGE SCALE GENOMIC DNA]</scope>
    <source>
        <strain evidence="3 4">ATCC 11539</strain>
    </source>
</reference>
<keyword evidence="2" id="KW-1133">Transmembrane helix</keyword>
<protein>
    <submittedName>
        <fullName evidence="3">Uncharacterized protein</fullName>
    </submittedName>
</protein>
<feature type="compositionally biased region" description="Pro residues" evidence="1">
    <location>
        <begin position="173"/>
        <end position="184"/>
    </location>
</feature>
<dbReference type="AlphaFoldDB" id="S7Q7Y9"/>
<proteinExistence type="predicted"/>
<keyword evidence="2" id="KW-0812">Transmembrane</keyword>
<accession>S7Q7Y9</accession>
<name>S7Q7Y9_GLOTA</name>
<evidence type="ECO:0000256" key="1">
    <source>
        <dbReference type="SAM" id="MobiDB-lite"/>
    </source>
</evidence>
<dbReference type="GeneID" id="19303992"/>
<feature type="compositionally biased region" description="Basic and acidic residues" evidence="1">
    <location>
        <begin position="153"/>
        <end position="163"/>
    </location>
</feature>
<evidence type="ECO:0000313" key="3">
    <source>
        <dbReference type="EMBL" id="EPQ55558.1"/>
    </source>
</evidence>
<feature type="transmembrane region" description="Helical" evidence="2">
    <location>
        <begin position="20"/>
        <end position="43"/>
    </location>
</feature>
<evidence type="ECO:0000256" key="2">
    <source>
        <dbReference type="SAM" id="Phobius"/>
    </source>
</evidence>
<feature type="region of interest" description="Disordered" evidence="1">
    <location>
        <begin position="102"/>
        <end position="188"/>
    </location>
</feature>
<dbReference type="RefSeq" id="XP_007865637.1">
    <property type="nucleotide sequence ID" value="XM_007867446.1"/>
</dbReference>
<sequence>MQSSPSTLDIAPAASPAPVIVSSTATLILLLSISAAIVFRSLVLRQRHRRLVHQAILAGTYVPGVFPPPPGGGRRAVARAAAEPGPKPVLYEVYVGQDRARDGMAGEKGKGGWEGMLPVSASRAAPPPPPPPPNPSRARAAHAPRAPPPPARTPHDDRRRDDTAICTRRGRPRPPAPAPAPAPASPQAQITPQPLRVAVLVAMPAPALHHRPLSTATLSAELKGKARVDVSEVGCGPGGEIGGEGHAEGGGGEVPVLELGVVEVRVPLESVV</sequence>
<keyword evidence="4" id="KW-1185">Reference proteome</keyword>
<dbReference type="KEGG" id="gtr:GLOTRDRAFT_138452"/>
<dbReference type="EMBL" id="KB469301">
    <property type="protein sequence ID" value="EPQ55558.1"/>
    <property type="molecule type" value="Genomic_DNA"/>
</dbReference>
<dbReference type="Proteomes" id="UP000030669">
    <property type="component" value="Unassembled WGS sequence"/>
</dbReference>
<dbReference type="HOGENOM" id="CLU_1023272_0_0_1"/>